<dbReference type="SUPFAM" id="SSF51735">
    <property type="entry name" value="NAD(P)-binding Rossmann-fold domains"/>
    <property type="match status" value="1"/>
</dbReference>
<organism evidence="2 3">
    <name type="scientific">Plantactinospora mayteni</name>
    <dbReference type="NCBI Taxonomy" id="566021"/>
    <lineage>
        <taxon>Bacteria</taxon>
        <taxon>Bacillati</taxon>
        <taxon>Actinomycetota</taxon>
        <taxon>Actinomycetes</taxon>
        <taxon>Micromonosporales</taxon>
        <taxon>Micromonosporaceae</taxon>
        <taxon>Plantactinospora</taxon>
    </lineage>
</organism>
<dbReference type="PANTHER" id="PTHR15020:SF50">
    <property type="entry name" value="UPF0659 PROTEIN YMR090W"/>
    <property type="match status" value="1"/>
</dbReference>
<sequence>MTNPILVTGGTGRLGRALVPRLLSAGHAVRLLSRQPPPDDRTWRGDLLTGDGLAQAVTGVGVIIHCATGNGRGDTEATRNLIQAAVRAGRPHLIYVSIVGVDRVALSYYRAKLACERLLEASGLPWTIQRTTQFHDLIVWMCDIQRWLPAIVMPAGVSFQPIDTGEVAARLADLASAAPVGRAPDMGGPEVRAAADLARAYARARSSHRPVLAVPLPGSAIRGYRQGGHLAPDHTVGRITFDQFLAA</sequence>
<dbReference type="Pfam" id="PF13460">
    <property type="entry name" value="NAD_binding_10"/>
    <property type="match status" value="1"/>
</dbReference>
<evidence type="ECO:0000313" key="3">
    <source>
        <dbReference type="Proteomes" id="UP000621500"/>
    </source>
</evidence>
<dbReference type="RefSeq" id="WP_203862070.1">
    <property type="nucleotide sequence ID" value="NZ_BAAAZQ010000030.1"/>
</dbReference>
<dbReference type="Proteomes" id="UP000621500">
    <property type="component" value="Unassembled WGS sequence"/>
</dbReference>
<proteinExistence type="predicted"/>
<dbReference type="PANTHER" id="PTHR15020">
    <property type="entry name" value="FLAVIN REDUCTASE-RELATED"/>
    <property type="match status" value="1"/>
</dbReference>
<reference evidence="2 3" key="1">
    <citation type="submission" date="2021-01" db="EMBL/GenBank/DDBJ databases">
        <title>Whole genome shotgun sequence of Plantactinospora mayteni NBRC 109088.</title>
        <authorList>
            <person name="Komaki H."/>
            <person name="Tamura T."/>
        </authorList>
    </citation>
    <scope>NUCLEOTIDE SEQUENCE [LARGE SCALE GENOMIC DNA]</scope>
    <source>
        <strain evidence="2 3">NBRC 109088</strain>
    </source>
</reference>
<comment type="caution">
    <text evidence="2">The sequence shown here is derived from an EMBL/GenBank/DDBJ whole genome shotgun (WGS) entry which is preliminary data.</text>
</comment>
<gene>
    <name evidence="2" type="ORF">Pma05_73520</name>
</gene>
<evidence type="ECO:0000313" key="2">
    <source>
        <dbReference type="EMBL" id="GIH00780.1"/>
    </source>
</evidence>
<dbReference type="EMBL" id="BONX01000057">
    <property type="protein sequence ID" value="GIH00780.1"/>
    <property type="molecule type" value="Genomic_DNA"/>
</dbReference>
<protein>
    <submittedName>
        <fullName evidence="2">Nucleotide-diphosphate-sugar epimerase</fullName>
    </submittedName>
</protein>
<keyword evidence="3" id="KW-1185">Reference proteome</keyword>
<evidence type="ECO:0000259" key="1">
    <source>
        <dbReference type="Pfam" id="PF13460"/>
    </source>
</evidence>
<dbReference type="Gene3D" id="3.40.50.720">
    <property type="entry name" value="NAD(P)-binding Rossmann-like Domain"/>
    <property type="match status" value="1"/>
</dbReference>
<accession>A0ABQ4F1J7</accession>
<dbReference type="InterPro" id="IPR016040">
    <property type="entry name" value="NAD(P)-bd_dom"/>
</dbReference>
<name>A0ABQ4F1J7_9ACTN</name>
<dbReference type="InterPro" id="IPR036291">
    <property type="entry name" value="NAD(P)-bd_dom_sf"/>
</dbReference>
<feature type="domain" description="NAD(P)-binding" evidence="1">
    <location>
        <begin position="9"/>
        <end position="136"/>
    </location>
</feature>